<evidence type="ECO:0000313" key="2">
    <source>
        <dbReference type="EMBL" id="KAF5576265.1"/>
    </source>
</evidence>
<keyword evidence="3" id="KW-1185">Reference proteome</keyword>
<dbReference type="Proteomes" id="UP000546213">
    <property type="component" value="Unassembled WGS sequence"/>
</dbReference>
<feature type="region of interest" description="Disordered" evidence="1">
    <location>
        <begin position="20"/>
        <end position="40"/>
    </location>
</feature>
<dbReference type="GO" id="GO:0016740">
    <property type="term" value="F:transferase activity"/>
    <property type="evidence" value="ECO:0007669"/>
    <property type="project" value="UniProtKB-KW"/>
</dbReference>
<dbReference type="AlphaFoldDB" id="A0A8H5NUF9"/>
<dbReference type="OrthoDB" id="10657238at2759"/>
<accession>A0A8H5NUF9</accession>
<evidence type="ECO:0000313" key="3">
    <source>
        <dbReference type="Proteomes" id="UP000546213"/>
    </source>
</evidence>
<feature type="compositionally biased region" description="Polar residues" evidence="1">
    <location>
        <begin position="239"/>
        <end position="251"/>
    </location>
</feature>
<organism evidence="2 3">
    <name type="scientific">Fusarium pseudocircinatum</name>
    <dbReference type="NCBI Taxonomy" id="56676"/>
    <lineage>
        <taxon>Eukaryota</taxon>
        <taxon>Fungi</taxon>
        <taxon>Dikarya</taxon>
        <taxon>Ascomycota</taxon>
        <taxon>Pezizomycotina</taxon>
        <taxon>Sordariomycetes</taxon>
        <taxon>Hypocreomycetidae</taxon>
        <taxon>Hypocreales</taxon>
        <taxon>Nectriaceae</taxon>
        <taxon>Fusarium</taxon>
        <taxon>Fusarium fujikuroi species complex</taxon>
    </lineage>
</organism>
<evidence type="ECO:0000256" key="1">
    <source>
        <dbReference type="SAM" id="MobiDB-lite"/>
    </source>
</evidence>
<sequence length="319" mass="35175">MFSLPSNFISFTLATPGYLLSRSPKPRSPRSVDVSTEFPPSATQHYPITPLCCSPEATVRYGRNANSRSLEISPQEETTQQLRALPLSFIVENPDILADNTRGAQSIPGTARKHHQFHRRSLPNTHLQALPGIDCLGCIHRLDSILQLSNTTTANNIKAIDTPQAYHPSGHRQIPASYVSCHQPVGSQPTTERQRETRCYPSGFPEQENLNTTFNGNHLGTLAATKSAMQEMRDEASDSQRPVTPTLNSITGGRRAGTQFPYGREEWRDTTAEDAKAAAEATIAQGDQDRTRREDFVTGCRGSSRKHTYAFSVEAALVE</sequence>
<dbReference type="EMBL" id="JAAOAS010000435">
    <property type="protein sequence ID" value="KAF5576265.1"/>
    <property type="molecule type" value="Genomic_DNA"/>
</dbReference>
<feature type="region of interest" description="Disordered" evidence="1">
    <location>
        <begin position="234"/>
        <end position="259"/>
    </location>
</feature>
<gene>
    <name evidence="2" type="ORF">FPCIR_12694</name>
</gene>
<proteinExistence type="predicted"/>
<name>A0A8H5NUF9_9HYPO</name>
<comment type="caution">
    <text evidence="2">The sequence shown here is derived from an EMBL/GenBank/DDBJ whole genome shotgun (WGS) entry which is preliminary data.</text>
</comment>
<keyword evidence="2" id="KW-0808">Transferase</keyword>
<reference evidence="2 3" key="1">
    <citation type="submission" date="2020-05" db="EMBL/GenBank/DDBJ databases">
        <title>Identification and distribution of gene clusters putatively required for synthesis of sphingolipid metabolism inhibitors in phylogenetically diverse species of the filamentous fungus Fusarium.</title>
        <authorList>
            <person name="Kim H.-S."/>
            <person name="Busman M."/>
            <person name="Brown D.W."/>
            <person name="Divon H."/>
            <person name="Uhlig S."/>
            <person name="Proctor R.H."/>
        </authorList>
    </citation>
    <scope>NUCLEOTIDE SEQUENCE [LARGE SCALE GENOMIC DNA]</scope>
    <source>
        <strain evidence="2 3">NRRL 36939</strain>
    </source>
</reference>
<protein>
    <submittedName>
        <fullName evidence="2">Sterol 3beta-glucosyltransferase</fullName>
    </submittedName>
</protein>